<sequence length="252" mass="28163">MTHSDDIEISTLAERPELATRVYDIDDTWPEFIARDLVGYALLARVPEDFPQYCVIATEGGRVVARGFSVPFNAALEGREEMPERGWDQVLAWAFDDHRRGRPVTTASALEITIDIAHLGRGLSYRMLAAMREAVGRQGLAALVAPVRPTAKHLRPRLPMAEYLREVRDDGLPADPWLRVHVKAGGTIEKAAPASMTVSGTPAEWRRWTGLPFDRDGEIEVPAALVPVECDTRHDRVSYVEPNVWVRHGLRP</sequence>
<organism evidence="1 2">
    <name type="scientific">Streptomyces hundungensis</name>
    <dbReference type="NCBI Taxonomy" id="1077946"/>
    <lineage>
        <taxon>Bacteria</taxon>
        <taxon>Bacillati</taxon>
        <taxon>Actinomycetota</taxon>
        <taxon>Actinomycetes</taxon>
        <taxon>Kitasatosporales</taxon>
        <taxon>Streptomycetaceae</taxon>
        <taxon>Streptomyces</taxon>
    </lineage>
</organism>
<dbReference type="EMBL" id="CP032698">
    <property type="protein sequence ID" value="AYG84488.1"/>
    <property type="molecule type" value="Genomic_DNA"/>
</dbReference>
<reference evidence="1 2" key="1">
    <citation type="submission" date="2018-10" db="EMBL/GenBank/DDBJ databases">
        <title>Relationship between Morphology and Antimicrobial Activity in Streptomyces.</title>
        <authorList>
            <person name="Kang H.J."/>
            <person name="Kim S.B."/>
        </authorList>
    </citation>
    <scope>NUCLEOTIDE SEQUENCE [LARGE SCALE GENOMIC DNA]</scope>
    <source>
        <strain evidence="1 2">BH38</strain>
    </source>
</reference>
<dbReference type="KEGG" id="shun:DWB77_06702"/>
<dbReference type="AlphaFoldDB" id="A0A387HRQ2"/>
<evidence type="ECO:0008006" key="3">
    <source>
        <dbReference type="Google" id="ProtNLM"/>
    </source>
</evidence>
<accession>A0A387HRQ2</accession>
<dbReference type="RefSeq" id="WP_120725919.1">
    <property type="nucleotide sequence ID" value="NZ_CP032698.1"/>
</dbReference>
<dbReference type="Gene3D" id="3.40.630.30">
    <property type="match status" value="1"/>
</dbReference>
<dbReference type="OrthoDB" id="342444at2"/>
<name>A0A387HRQ2_9ACTN</name>
<evidence type="ECO:0000313" key="2">
    <source>
        <dbReference type="Proteomes" id="UP000271554"/>
    </source>
</evidence>
<protein>
    <recommendedName>
        <fullName evidence="3">N-acetyltransferase domain-containing protein</fullName>
    </recommendedName>
</protein>
<evidence type="ECO:0000313" key="1">
    <source>
        <dbReference type="EMBL" id="AYG84488.1"/>
    </source>
</evidence>
<dbReference type="Proteomes" id="UP000271554">
    <property type="component" value="Chromosome"/>
</dbReference>
<keyword evidence="2" id="KW-1185">Reference proteome</keyword>
<proteinExistence type="predicted"/>
<gene>
    <name evidence="1" type="ORF">DWB77_06702</name>
</gene>